<evidence type="ECO:0008006" key="11">
    <source>
        <dbReference type="Google" id="ProtNLM"/>
    </source>
</evidence>
<sequence length="2485" mass="284350">MDPTKWTIDQVADWLNDKGLHDYVKNFKENGIDGKTLLSEGLGEAEQKELIPVMKGRITFKEALQKLKNSLASDQTAVLSSTDEPPSYADSTMNTSGLEHQEKSTKPGSQAQAWNETADSADVTLALDKSYAGMSSTTCKKPSQDDQYDTISTADVSVTIMDDQSKDTLSTPSNSTNNQEPTVPKELPNLLTSETSGRASRENSETTTKIKVWCQIDGYEPEGILLDRSADIDDLKGQVLSEQSTKRSYRAYYQNQLLNANTRIPFDTTVDRPVILKKIDPSQSTGTNDTKPSVTHTEAHHSKLPVANEGADLFSEFQSILRGLLQEYRVPIEELNFDEVARLLYDQHNEALAQIKELLLENAFKEFSKKFLEHPRINEIWRSRKMQAEGGIFKKFQDELKVLWEKYNVDAELDFNRVSQRLFDEDMSVLEEIKEHLIPRQFKNFTDELNANELFKKVWQSKTLSSSSSTDGNMMEFKTEIMKVFQSENIQLDPPILEELLQKLHKAEDENIADFFKDLLIPKKIKLFLIKLQSNEKLTAIWPANMVIFGNIKRILGVLVVSNIDELYRLISELYFDCQTGMKLIESKCTGEIFNKIKSDLYQDPEIRSKVFHETGSITTVSVPDNKHELSVISNCMHMRSRNPFQLQDLVQAGELQYINQTLKVISDELVENYIHNRCSFLEFIQDCLTPIMYFLKRLQNLDDFMNALTFKYQTEKYNMTNPPSDDTNLSLRMVLHVLLMSSDIFLRRIIMSLASKRNPVPFVSPAILNRDANQQHEFIPAIIHVWDHTRPTILSFGVGSCQGKSSLLNQLFKSTFEQRIDSVYFQGTIDLDFGYCFVPERLLNIADAHGTLDKQLLQKIQSLFDGFLIHIDKTSFDKNASAVLEYLEILSRDKFQLMIIRDVPINNRQDYFSKAQALLKQSDSRLSKNVYVYPLINASNANDRDTGFAIQSLREDIQKKVTKDINTINSRAEILSNLHKLMQPDYVQYLKEMDGIIQPLTRRLLDKNQRRNDQNFPLYLKFQELCKLRQKLKRLDFYGSESENMFEINEKLFKLENELDPRSKHSSPISSGDIFQSYVDILKSDNMLMSLDLLATELKSALRGLGADKIAGNLNTEHAFLSLEVLWRNSIICHDYASVATQKLIQDCYYEFIAAGFPFEIIDGDNFYFQHQFLSKILHRFASKRILVISIIGPQNSGKSTLLNYMFGTLFDVRDGRCTRGIYGSLVKLPKLDRARRGQLENVLNINIQNIDYMMLIDTEGLLSIEKGDKEYDRRLVLFCLAVSHLVIVNMLGDVNETLKDMLTLCADSLKQIGVNTVNQPIVHFVLNQKADPNLKNHNDAIYKIIDDLKEKELAETIDINFKTFHSLPSAFKKERVSNDTSSACFLRTEPDFIERTQELCQKVIESAKSAYERCSEMFSDPEQWLKTAVNIFDTLQKFPDLTYFKDINERRQDDQIRKEISDLISATLSATYREKMIQDTCEFMEYDIRNHFQKEFQVHQENFDIQLENIFKITNASDRIRDRSRQFLKRQVTEISNAWCTAAIQAHDQKQMERLVKDGSADLRKFIDDIIKRGDTMDKEEATKEFELMWLKKIESIKQNFNPEERLKQAIKFVYANYNIFEKQSLPTHDLVLQHLQLIQKLIEINDMRNVVNILKKNFNKLTTDLQSHALEVCHKQSDASVGYTLATLHNFKHLNKDILTDFNKAGSVQANTFEAFNVSPEENVEHVERKKEKRTLLQRGMKFAGNVMGFGSPQAASNIPSAPAIPTPLPFDFMKATHEMILNEFDEKSNANSNICNIPKFFDRILHDVMIIVNGNDAVPRPIEIDIVQKIVGLINTYFNEMDLELLVFRLLLSKQTKSNIHLCVLIVLTIFYYNEQKKHFTQQLETLEAQKSSLLNYFISMVVPDAQCDQEGAKLFATQVKNTIQTILMRNGQKIIATEVQNNQSDLSRKRIQTICDGKLLMPSITNDWLLQYIQAPTDIIVEEFQNLWNGIQQGIDQQLEKEKKQWRQTLVEFFNRIEFLLSSLANEGSSVQYIDDIFEASGGTASDNLINKGQCMGLLLYTYLSGGTVQADMAYIVRRNKYTLKTKGSKLFEKLPSPSPKLADVIKSMKGEDGSTMIIASIKNLHKFLETIVGARKTLEDDYDGIFATFAVFDKDQIYNKLLDKARGCTSKCPCCDRPCDVDHSLIKSNPGDEDNRHACQTGHQLRAMAGTKFEVSNEASLSQCEQMEDGKPIIVRGTKKTWLEFKKDHPQWDFGNAINPDDLNKLRSKFLHVWGKIGKCLCQQYGMKFVTNNTPQAAPAAFHYILLLDASGSMAGDPWNALMQAVKEFIRIRIDCGAADRITIIVFASAAKYAMFNVESKAVDIGKIQFTGGGTDFTKAFDLVVKTIETIPLPTSTANATQNLSFIIIFMTDGQANYPENELNKLLTMRTKINQFWTVTFGNAQMDLLKKINDKMGGTFKELKTLEELISVYAEIARN</sequence>
<evidence type="ECO:0000256" key="3">
    <source>
        <dbReference type="PROSITE-ProRule" id="PRU01052"/>
    </source>
</evidence>
<feature type="domain" description="SAM" evidence="5">
    <location>
        <begin position="6"/>
        <end position="70"/>
    </location>
</feature>
<dbReference type="InterPro" id="IPR052986">
    <property type="entry name" value="VLIG_GTPase"/>
</dbReference>
<evidence type="ECO:0000313" key="10">
    <source>
        <dbReference type="Proteomes" id="UP000663828"/>
    </source>
</evidence>
<gene>
    <name evidence="9" type="ORF">XAT740_LOCUS17492</name>
</gene>
<dbReference type="InterPro" id="IPR036465">
    <property type="entry name" value="vWFA_dom_sf"/>
</dbReference>
<dbReference type="CDD" id="cd00198">
    <property type="entry name" value="vWFA"/>
    <property type="match status" value="1"/>
</dbReference>
<feature type="region of interest" description="Disordered" evidence="4">
    <location>
        <begin position="73"/>
        <end position="116"/>
    </location>
</feature>
<dbReference type="SUPFAM" id="SSF52540">
    <property type="entry name" value="P-loop containing nucleoside triphosphate hydrolases"/>
    <property type="match status" value="1"/>
</dbReference>
<feature type="domain" description="GB1/RHD3-type G" evidence="7">
    <location>
        <begin position="1184"/>
        <end position="1214"/>
    </location>
</feature>
<evidence type="ECO:0000313" key="9">
    <source>
        <dbReference type="EMBL" id="CAF1084338.1"/>
    </source>
</evidence>
<comment type="caution">
    <text evidence="9">The sequence shown here is derived from an EMBL/GenBank/DDBJ whole genome shotgun (WGS) entry which is preliminary data.</text>
</comment>
<accession>A0A814N1U2</accession>
<organism evidence="9 10">
    <name type="scientific">Adineta ricciae</name>
    <name type="common">Rotifer</name>
    <dbReference type="NCBI Taxonomy" id="249248"/>
    <lineage>
        <taxon>Eukaryota</taxon>
        <taxon>Metazoa</taxon>
        <taxon>Spiralia</taxon>
        <taxon>Gnathifera</taxon>
        <taxon>Rotifera</taxon>
        <taxon>Eurotatoria</taxon>
        <taxon>Bdelloidea</taxon>
        <taxon>Adinetida</taxon>
        <taxon>Adinetidae</taxon>
        <taxon>Adineta</taxon>
    </lineage>
</organism>
<dbReference type="PROSITE" id="PS51715">
    <property type="entry name" value="G_GB1_RHD3"/>
    <property type="match status" value="1"/>
</dbReference>
<dbReference type="SUPFAM" id="SSF53300">
    <property type="entry name" value="vWA-like"/>
    <property type="match status" value="1"/>
</dbReference>
<dbReference type="InterPro" id="IPR001660">
    <property type="entry name" value="SAM"/>
</dbReference>
<dbReference type="Pfam" id="PF07647">
    <property type="entry name" value="SAM_2"/>
    <property type="match status" value="1"/>
</dbReference>
<feature type="domain" description="VWFA" evidence="6">
    <location>
        <begin position="2309"/>
        <end position="2482"/>
    </location>
</feature>
<name>A0A814N1U2_ADIRI</name>
<protein>
    <recommendedName>
        <fullName evidence="11">SAM domain-containing protein</fullName>
    </recommendedName>
</protein>
<feature type="compositionally biased region" description="Polar residues" evidence="4">
    <location>
        <begin position="167"/>
        <end position="181"/>
    </location>
</feature>
<dbReference type="EMBL" id="CAJNOR010001143">
    <property type="protein sequence ID" value="CAF1084338.1"/>
    <property type="molecule type" value="Genomic_DNA"/>
</dbReference>
<dbReference type="InterPro" id="IPR030383">
    <property type="entry name" value="G_VLIG_dom"/>
</dbReference>
<dbReference type="Proteomes" id="UP000663828">
    <property type="component" value="Unassembled WGS sequence"/>
</dbReference>
<dbReference type="Gene3D" id="1.10.150.50">
    <property type="entry name" value="Transcription Factor, Ets-1"/>
    <property type="match status" value="1"/>
</dbReference>
<dbReference type="Pfam" id="PF25683">
    <property type="entry name" value="URGCP_GTPase"/>
    <property type="match status" value="1"/>
</dbReference>
<dbReference type="PANTHER" id="PTHR14819">
    <property type="entry name" value="GTP-BINDING"/>
    <property type="match status" value="1"/>
</dbReference>
<feature type="region of interest" description="Disordered" evidence="4">
    <location>
        <begin position="280"/>
        <end position="301"/>
    </location>
</feature>
<dbReference type="PROSITE" id="PS51717">
    <property type="entry name" value="G_VLIG"/>
    <property type="match status" value="1"/>
</dbReference>
<dbReference type="PROSITE" id="PS50234">
    <property type="entry name" value="VWFA"/>
    <property type="match status" value="1"/>
</dbReference>
<feature type="compositionally biased region" description="Polar residues" evidence="4">
    <location>
        <begin position="73"/>
        <end position="98"/>
    </location>
</feature>
<feature type="compositionally biased region" description="Polar residues" evidence="4">
    <location>
        <begin position="281"/>
        <end position="296"/>
    </location>
</feature>
<dbReference type="InterPro" id="IPR030386">
    <property type="entry name" value="G_GB1_RHD3_dom"/>
</dbReference>
<dbReference type="GO" id="GO:0003924">
    <property type="term" value="F:GTPase activity"/>
    <property type="evidence" value="ECO:0007669"/>
    <property type="project" value="InterPro"/>
</dbReference>
<feature type="region of interest" description="Disordered" evidence="4">
    <location>
        <begin position="163"/>
        <end position="204"/>
    </location>
</feature>
<feature type="domain" description="VLIG-type G" evidence="8">
    <location>
        <begin position="1184"/>
        <end position="1304"/>
    </location>
</feature>
<dbReference type="Pfam" id="PF13519">
    <property type="entry name" value="VWA_2"/>
    <property type="match status" value="1"/>
</dbReference>
<keyword evidence="2" id="KW-0342">GTP-binding</keyword>
<evidence type="ECO:0000259" key="5">
    <source>
        <dbReference type="PROSITE" id="PS50105"/>
    </source>
</evidence>
<dbReference type="Gene3D" id="3.40.50.410">
    <property type="entry name" value="von Willebrand factor, type A domain"/>
    <property type="match status" value="1"/>
</dbReference>
<evidence type="ECO:0000256" key="2">
    <source>
        <dbReference type="ARBA" id="ARBA00023134"/>
    </source>
</evidence>
<dbReference type="SMART" id="SM00454">
    <property type="entry name" value="SAM"/>
    <property type="match status" value="1"/>
</dbReference>
<dbReference type="SMART" id="SM00327">
    <property type="entry name" value="VWA"/>
    <property type="match status" value="1"/>
</dbReference>
<dbReference type="SUPFAM" id="SSF47769">
    <property type="entry name" value="SAM/Pointed domain"/>
    <property type="match status" value="1"/>
</dbReference>
<evidence type="ECO:0000259" key="8">
    <source>
        <dbReference type="PROSITE" id="PS51717"/>
    </source>
</evidence>
<dbReference type="Gene3D" id="3.40.50.300">
    <property type="entry name" value="P-loop containing nucleotide triphosphate hydrolases"/>
    <property type="match status" value="1"/>
</dbReference>
<dbReference type="InterPro" id="IPR002035">
    <property type="entry name" value="VWF_A"/>
</dbReference>
<proteinExistence type="inferred from homology"/>
<keyword evidence="1" id="KW-0547">Nucleotide-binding</keyword>
<dbReference type="InterPro" id="IPR027417">
    <property type="entry name" value="P-loop_NTPase"/>
</dbReference>
<evidence type="ECO:0000259" key="6">
    <source>
        <dbReference type="PROSITE" id="PS50234"/>
    </source>
</evidence>
<reference evidence="9" key="1">
    <citation type="submission" date="2021-02" db="EMBL/GenBank/DDBJ databases">
        <authorList>
            <person name="Nowell W R."/>
        </authorList>
    </citation>
    <scope>NUCLEOTIDE SEQUENCE</scope>
</reference>
<keyword evidence="10" id="KW-1185">Reference proteome</keyword>
<dbReference type="InterPro" id="IPR013761">
    <property type="entry name" value="SAM/pointed_sf"/>
</dbReference>
<dbReference type="GO" id="GO:0005525">
    <property type="term" value="F:GTP binding"/>
    <property type="evidence" value="ECO:0007669"/>
    <property type="project" value="UniProtKB-KW"/>
</dbReference>
<comment type="similarity">
    <text evidence="3">Belongs to the TRAFAC class dynamin-like GTPase superfamily. GB1/RHD3 GTPase family.</text>
</comment>
<evidence type="ECO:0000259" key="7">
    <source>
        <dbReference type="PROSITE" id="PS51715"/>
    </source>
</evidence>
<feature type="compositionally biased region" description="Polar residues" evidence="4">
    <location>
        <begin position="106"/>
        <end position="116"/>
    </location>
</feature>
<evidence type="ECO:0000256" key="1">
    <source>
        <dbReference type="ARBA" id="ARBA00022741"/>
    </source>
</evidence>
<evidence type="ECO:0000256" key="4">
    <source>
        <dbReference type="SAM" id="MobiDB-lite"/>
    </source>
</evidence>
<dbReference type="PANTHER" id="PTHR14819:SF25">
    <property type="entry name" value="CHROMOSOME UNDETERMINED SCAFFOLD_52, WHOLE GENOME SHOTGUN SEQUENCE"/>
    <property type="match status" value="1"/>
</dbReference>
<dbReference type="PROSITE" id="PS50105">
    <property type="entry name" value="SAM_DOMAIN"/>
    <property type="match status" value="1"/>
</dbReference>